<sequence length="204" mass="22476">MTVTRRAQHVADTRDALVKAARELFAERGYAATGTEEIVARARVTRGALYHHFRDKKALFQAVMNDVAAEAAEALVTHELRYAQDQPGEPWDQLRHGFQSFLDVCTTGDFQRVVLIDGPAVLGPGAWDQLVDEHGHGLLAEWLRKAMANGEIDELPVAPLARLLAALISEASMFTARAEDPDAARREAGQVVDRVLQGLRRTEA</sequence>
<feature type="DNA-binding region" description="H-T-H motif" evidence="4">
    <location>
        <begin position="34"/>
        <end position="53"/>
    </location>
</feature>
<keyword evidence="2 4" id="KW-0238">DNA-binding</keyword>
<dbReference type="Pfam" id="PF00440">
    <property type="entry name" value="TetR_N"/>
    <property type="match status" value="1"/>
</dbReference>
<dbReference type="GO" id="GO:0000976">
    <property type="term" value="F:transcription cis-regulatory region binding"/>
    <property type="evidence" value="ECO:0007669"/>
    <property type="project" value="TreeGrafter"/>
</dbReference>
<feature type="domain" description="HTH tetR-type" evidence="5">
    <location>
        <begin position="11"/>
        <end position="71"/>
    </location>
</feature>
<dbReference type="Pfam" id="PF21351">
    <property type="entry name" value="TetR_C_41"/>
    <property type="match status" value="1"/>
</dbReference>
<evidence type="ECO:0000313" key="6">
    <source>
        <dbReference type="EMBL" id="MCF2527765.1"/>
    </source>
</evidence>
<proteinExistence type="predicted"/>
<dbReference type="PROSITE" id="PS50977">
    <property type="entry name" value="HTH_TETR_2"/>
    <property type="match status" value="1"/>
</dbReference>
<comment type="caution">
    <text evidence="6">The sequence shown here is derived from an EMBL/GenBank/DDBJ whole genome shotgun (WGS) entry which is preliminary data.</text>
</comment>
<dbReference type="RefSeq" id="WP_235051914.1">
    <property type="nucleotide sequence ID" value="NZ_JAKFHA010000004.1"/>
</dbReference>
<dbReference type="InterPro" id="IPR050109">
    <property type="entry name" value="HTH-type_TetR-like_transc_reg"/>
</dbReference>
<name>A0AA41PYL9_9ACTN</name>
<dbReference type="AlphaFoldDB" id="A0AA41PYL9"/>
<organism evidence="6 7">
    <name type="scientific">Yinghuangia soli</name>
    <dbReference type="NCBI Taxonomy" id="2908204"/>
    <lineage>
        <taxon>Bacteria</taxon>
        <taxon>Bacillati</taxon>
        <taxon>Actinomycetota</taxon>
        <taxon>Actinomycetes</taxon>
        <taxon>Kitasatosporales</taxon>
        <taxon>Streptomycetaceae</taxon>
        <taxon>Yinghuangia</taxon>
    </lineage>
</organism>
<dbReference type="Proteomes" id="UP001165378">
    <property type="component" value="Unassembled WGS sequence"/>
</dbReference>
<keyword evidence="3" id="KW-0804">Transcription</keyword>
<reference evidence="6" key="1">
    <citation type="submission" date="2022-01" db="EMBL/GenBank/DDBJ databases">
        <title>Genome-Based Taxonomic Classification of the Phylum Actinobacteria.</title>
        <authorList>
            <person name="Gao Y."/>
        </authorList>
    </citation>
    <scope>NUCLEOTIDE SEQUENCE</scope>
    <source>
        <strain evidence="6">KLBMP 8922</strain>
    </source>
</reference>
<dbReference type="SUPFAM" id="SSF46689">
    <property type="entry name" value="Homeodomain-like"/>
    <property type="match status" value="1"/>
</dbReference>
<evidence type="ECO:0000256" key="1">
    <source>
        <dbReference type="ARBA" id="ARBA00023015"/>
    </source>
</evidence>
<dbReference type="PANTHER" id="PTHR30055">
    <property type="entry name" value="HTH-TYPE TRANSCRIPTIONAL REGULATOR RUTR"/>
    <property type="match status" value="1"/>
</dbReference>
<evidence type="ECO:0000256" key="3">
    <source>
        <dbReference type="ARBA" id="ARBA00023163"/>
    </source>
</evidence>
<keyword evidence="7" id="KW-1185">Reference proteome</keyword>
<dbReference type="PANTHER" id="PTHR30055:SF234">
    <property type="entry name" value="HTH-TYPE TRANSCRIPTIONAL REGULATOR BETI"/>
    <property type="match status" value="1"/>
</dbReference>
<dbReference type="InterPro" id="IPR036271">
    <property type="entry name" value="Tet_transcr_reg_TetR-rel_C_sf"/>
</dbReference>
<dbReference type="PRINTS" id="PR00455">
    <property type="entry name" value="HTHTETR"/>
</dbReference>
<dbReference type="InterPro" id="IPR049484">
    <property type="entry name" value="Rv0078-like_C"/>
</dbReference>
<dbReference type="InterPro" id="IPR001647">
    <property type="entry name" value="HTH_TetR"/>
</dbReference>
<dbReference type="Gene3D" id="1.10.357.10">
    <property type="entry name" value="Tetracycline Repressor, domain 2"/>
    <property type="match status" value="1"/>
</dbReference>
<keyword evidence="1" id="KW-0805">Transcription regulation</keyword>
<evidence type="ECO:0000313" key="7">
    <source>
        <dbReference type="Proteomes" id="UP001165378"/>
    </source>
</evidence>
<evidence type="ECO:0000256" key="2">
    <source>
        <dbReference type="ARBA" id="ARBA00023125"/>
    </source>
</evidence>
<dbReference type="SUPFAM" id="SSF48498">
    <property type="entry name" value="Tetracyclin repressor-like, C-terminal domain"/>
    <property type="match status" value="1"/>
</dbReference>
<accession>A0AA41PYL9</accession>
<dbReference type="EMBL" id="JAKFHA010000004">
    <property type="protein sequence ID" value="MCF2527765.1"/>
    <property type="molecule type" value="Genomic_DNA"/>
</dbReference>
<dbReference type="GO" id="GO:0003700">
    <property type="term" value="F:DNA-binding transcription factor activity"/>
    <property type="evidence" value="ECO:0007669"/>
    <property type="project" value="TreeGrafter"/>
</dbReference>
<evidence type="ECO:0000259" key="5">
    <source>
        <dbReference type="PROSITE" id="PS50977"/>
    </source>
</evidence>
<dbReference type="InterPro" id="IPR009057">
    <property type="entry name" value="Homeodomain-like_sf"/>
</dbReference>
<gene>
    <name evidence="6" type="ORF">LZ495_11120</name>
</gene>
<protein>
    <submittedName>
        <fullName evidence="6">TetR/AcrR family transcriptional regulator</fullName>
    </submittedName>
</protein>
<evidence type="ECO:0000256" key="4">
    <source>
        <dbReference type="PROSITE-ProRule" id="PRU00335"/>
    </source>
</evidence>